<keyword evidence="1" id="KW-0479">Metal-binding</keyword>
<dbReference type="AlphaFoldDB" id="A0A424YA56"/>
<name>A0A424YA56_9FIRM</name>
<protein>
    <submittedName>
        <fullName evidence="3">SWIM zinc finger family protein</fullName>
    </submittedName>
</protein>
<keyword evidence="1" id="KW-0862">Zinc</keyword>
<accession>A0A424YA56</accession>
<evidence type="ECO:0000259" key="2">
    <source>
        <dbReference type="PROSITE" id="PS50966"/>
    </source>
</evidence>
<feature type="non-terminal residue" evidence="3">
    <location>
        <position position="1"/>
    </location>
</feature>
<gene>
    <name evidence="3" type="ORF">D5R97_09610</name>
</gene>
<dbReference type="GO" id="GO:0008270">
    <property type="term" value="F:zinc ion binding"/>
    <property type="evidence" value="ECO:0007669"/>
    <property type="project" value="UniProtKB-KW"/>
</dbReference>
<keyword evidence="1" id="KW-0863">Zinc-finger</keyword>
<dbReference type="InterPro" id="IPR007527">
    <property type="entry name" value="Znf_SWIM"/>
</dbReference>
<dbReference type="Pfam" id="PF04434">
    <property type="entry name" value="SWIM"/>
    <property type="match status" value="1"/>
</dbReference>
<evidence type="ECO:0000313" key="4">
    <source>
        <dbReference type="Proteomes" id="UP000285138"/>
    </source>
</evidence>
<proteinExistence type="predicted"/>
<sequence length="108" mass="11929">LGRIEAGRFGRGLAGLRLGWQFQCAYRGEDAVRGLVAYQGATKKRFLVEIRYTGRGARASCSCPDWQARQLPCKHVAFVAAYELGYAAECRSRHRSVPRVGAALRRGA</sequence>
<feature type="domain" description="SWIM-type" evidence="2">
    <location>
        <begin position="46"/>
        <end position="84"/>
    </location>
</feature>
<dbReference type="Proteomes" id="UP000285138">
    <property type="component" value="Unassembled WGS sequence"/>
</dbReference>
<dbReference type="PROSITE" id="PS50966">
    <property type="entry name" value="ZF_SWIM"/>
    <property type="match status" value="1"/>
</dbReference>
<dbReference type="EMBL" id="QZAA01000264">
    <property type="protein sequence ID" value="RQD73303.1"/>
    <property type="molecule type" value="Genomic_DNA"/>
</dbReference>
<evidence type="ECO:0000256" key="1">
    <source>
        <dbReference type="PROSITE-ProRule" id="PRU00325"/>
    </source>
</evidence>
<evidence type="ECO:0000313" key="3">
    <source>
        <dbReference type="EMBL" id="RQD73303.1"/>
    </source>
</evidence>
<comment type="caution">
    <text evidence="3">The sequence shown here is derived from an EMBL/GenBank/DDBJ whole genome shotgun (WGS) entry which is preliminary data.</text>
</comment>
<organism evidence="3 4">
    <name type="scientific">Candidatus Syntrophonatronum acetioxidans</name>
    <dbReference type="NCBI Taxonomy" id="1795816"/>
    <lineage>
        <taxon>Bacteria</taxon>
        <taxon>Bacillati</taxon>
        <taxon>Bacillota</taxon>
        <taxon>Clostridia</taxon>
        <taxon>Eubacteriales</taxon>
        <taxon>Syntrophomonadaceae</taxon>
        <taxon>Candidatus Syntrophonatronum</taxon>
    </lineage>
</organism>
<reference evidence="3 4" key="1">
    <citation type="submission" date="2018-08" db="EMBL/GenBank/DDBJ databases">
        <title>The metabolism and importance of syntrophic acetate oxidation coupled to methane or sulfide production in haloalkaline environments.</title>
        <authorList>
            <person name="Timmers P.H.A."/>
            <person name="Vavourakis C.D."/>
            <person name="Sorokin D.Y."/>
            <person name="Sinninghe Damste J.S."/>
            <person name="Muyzer G."/>
            <person name="Stams A.J.M."/>
            <person name="Plugge C.M."/>
        </authorList>
    </citation>
    <scope>NUCLEOTIDE SEQUENCE [LARGE SCALE GENOMIC DNA]</scope>
    <source>
        <strain evidence="3">MSAO_Bac1</strain>
    </source>
</reference>